<comment type="caution">
    <text evidence="1">The sequence shown here is derived from an EMBL/GenBank/DDBJ whole genome shotgun (WGS) entry which is preliminary data.</text>
</comment>
<reference evidence="1" key="1">
    <citation type="submission" date="2022-05" db="EMBL/GenBank/DDBJ databases">
        <title>Chromosome-level genome of Chaenocephalus aceratus.</title>
        <authorList>
            <person name="Park H."/>
        </authorList>
    </citation>
    <scope>NUCLEOTIDE SEQUENCE</scope>
    <source>
        <strain evidence="1">KU_202001</strain>
    </source>
</reference>
<accession>A0ACB9WFG7</accession>
<evidence type="ECO:0000313" key="2">
    <source>
        <dbReference type="Proteomes" id="UP001057452"/>
    </source>
</evidence>
<gene>
    <name evidence="1" type="ORF">KUCAC02_023632</name>
</gene>
<keyword evidence="2" id="KW-1185">Reference proteome</keyword>
<name>A0ACB9WFG7_CHAAC</name>
<feature type="non-terminal residue" evidence="1">
    <location>
        <position position="1"/>
    </location>
</feature>
<dbReference type="EMBL" id="CM043806">
    <property type="protein sequence ID" value="KAI4812227.1"/>
    <property type="molecule type" value="Genomic_DNA"/>
</dbReference>
<organism evidence="1 2">
    <name type="scientific">Chaenocephalus aceratus</name>
    <name type="common">Blackfin icefish</name>
    <name type="synonym">Chaenichthys aceratus</name>
    <dbReference type="NCBI Taxonomy" id="36190"/>
    <lineage>
        <taxon>Eukaryota</taxon>
        <taxon>Metazoa</taxon>
        <taxon>Chordata</taxon>
        <taxon>Craniata</taxon>
        <taxon>Vertebrata</taxon>
        <taxon>Euteleostomi</taxon>
        <taxon>Actinopterygii</taxon>
        <taxon>Neopterygii</taxon>
        <taxon>Teleostei</taxon>
        <taxon>Neoteleostei</taxon>
        <taxon>Acanthomorphata</taxon>
        <taxon>Eupercaria</taxon>
        <taxon>Perciformes</taxon>
        <taxon>Notothenioidei</taxon>
        <taxon>Channichthyidae</taxon>
        <taxon>Chaenocephalus</taxon>
    </lineage>
</organism>
<dbReference type="Proteomes" id="UP001057452">
    <property type="component" value="Chromosome 22"/>
</dbReference>
<sequence length="149" mass="16627">SSVTQLKASDPEGEPLVYGVSGEEAMRYFSVNSVTGVVWLRQQLDRESKSEMQVEFSVSDIQEVVKDTVNIQIGDVNDNAPVFHGQPYTVHIPEKSLYGRRYIKESLTQLGSEQMKQCEWQVCGTHPSIPTPPLALSHHLLGRIANSDK</sequence>
<evidence type="ECO:0000313" key="1">
    <source>
        <dbReference type="EMBL" id="KAI4812227.1"/>
    </source>
</evidence>
<feature type="non-terminal residue" evidence="1">
    <location>
        <position position="149"/>
    </location>
</feature>
<protein>
    <submittedName>
        <fullName evidence="1">Uncharacterized protein</fullName>
    </submittedName>
</protein>
<proteinExistence type="predicted"/>